<feature type="signal peptide" evidence="3">
    <location>
        <begin position="1"/>
        <end position="19"/>
    </location>
</feature>
<protein>
    <recommendedName>
        <fullName evidence="4">RlpA-like protein double-psi beta-barrel domain-containing protein</fullName>
    </recommendedName>
</protein>
<evidence type="ECO:0000259" key="4">
    <source>
        <dbReference type="Pfam" id="PF03330"/>
    </source>
</evidence>
<dbReference type="InterPro" id="IPR036908">
    <property type="entry name" value="RlpA-like_sf"/>
</dbReference>
<gene>
    <name evidence="5" type="ORF">P691DRAFT_660372</name>
</gene>
<evidence type="ECO:0000313" key="6">
    <source>
        <dbReference type="Proteomes" id="UP000807342"/>
    </source>
</evidence>
<evidence type="ECO:0000256" key="2">
    <source>
        <dbReference type="SAM" id="MobiDB-lite"/>
    </source>
</evidence>
<proteinExistence type="predicted"/>
<name>A0A9P5XL14_9AGAR</name>
<feature type="region of interest" description="Disordered" evidence="2">
    <location>
        <begin position="47"/>
        <end position="74"/>
    </location>
</feature>
<feature type="compositionally biased region" description="Polar residues" evidence="2">
    <location>
        <begin position="64"/>
        <end position="74"/>
    </location>
</feature>
<accession>A0A9P5XL14</accession>
<dbReference type="AlphaFoldDB" id="A0A9P5XL14"/>
<reference evidence="5" key="1">
    <citation type="submission" date="2020-11" db="EMBL/GenBank/DDBJ databases">
        <authorList>
            <consortium name="DOE Joint Genome Institute"/>
            <person name="Ahrendt S."/>
            <person name="Riley R."/>
            <person name="Andreopoulos W."/>
            <person name="Labutti K."/>
            <person name="Pangilinan J."/>
            <person name="Ruiz-Duenas F.J."/>
            <person name="Barrasa J.M."/>
            <person name="Sanchez-Garcia M."/>
            <person name="Camarero S."/>
            <person name="Miyauchi S."/>
            <person name="Serrano A."/>
            <person name="Linde D."/>
            <person name="Babiker R."/>
            <person name="Drula E."/>
            <person name="Ayuso-Fernandez I."/>
            <person name="Pacheco R."/>
            <person name="Padilla G."/>
            <person name="Ferreira P."/>
            <person name="Barriuso J."/>
            <person name="Kellner H."/>
            <person name="Castanera R."/>
            <person name="Alfaro M."/>
            <person name="Ramirez L."/>
            <person name="Pisabarro A.G."/>
            <person name="Kuo A."/>
            <person name="Tritt A."/>
            <person name="Lipzen A."/>
            <person name="He G."/>
            <person name="Yan M."/>
            <person name="Ng V."/>
            <person name="Cullen D."/>
            <person name="Martin F."/>
            <person name="Rosso M.-N."/>
            <person name="Henrissat B."/>
            <person name="Hibbett D."/>
            <person name="Martinez A.T."/>
            <person name="Grigoriev I.V."/>
        </authorList>
    </citation>
    <scope>NUCLEOTIDE SEQUENCE</scope>
    <source>
        <strain evidence="5">MF-IS2</strain>
    </source>
</reference>
<dbReference type="PANTHER" id="PTHR31836:SF28">
    <property type="entry name" value="SRCR DOMAIN-CONTAINING PROTEIN-RELATED"/>
    <property type="match status" value="1"/>
</dbReference>
<comment type="caution">
    <text evidence="5">The sequence shown here is derived from an EMBL/GenBank/DDBJ whole genome shotgun (WGS) entry which is preliminary data.</text>
</comment>
<dbReference type="PANTHER" id="PTHR31836">
    <property type="match status" value="1"/>
</dbReference>
<dbReference type="SUPFAM" id="SSF50685">
    <property type="entry name" value="Barwin-like endoglucanases"/>
    <property type="match status" value="1"/>
</dbReference>
<dbReference type="InterPro" id="IPR009009">
    <property type="entry name" value="RlpA-like_DPBB"/>
</dbReference>
<evidence type="ECO:0000313" key="5">
    <source>
        <dbReference type="EMBL" id="KAF9452700.1"/>
    </source>
</evidence>
<dbReference type="EMBL" id="MU151069">
    <property type="protein sequence ID" value="KAF9452700.1"/>
    <property type="molecule type" value="Genomic_DNA"/>
</dbReference>
<dbReference type="CDD" id="cd22191">
    <property type="entry name" value="DPBB_RlpA_EXP_N-like"/>
    <property type="match status" value="1"/>
</dbReference>
<feature type="domain" description="RlpA-like protein double-psi beta-barrel" evidence="4">
    <location>
        <begin position="119"/>
        <end position="164"/>
    </location>
</feature>
<sequence>MSLAKAFLLFLSLVVSVSALATPHVHRGVHHRALAGRVASPVPVDVPAAPIRSRQNGKRCKPRPSSSVVAQPATTSSPGLGACGITNHDTDHIAAVSHLLFDAFPGYNGANPNQNPICGRKITASYKGKSVTVAITDRCEGCALLDLDFSPSAFDQIADPSIGRLDDVTWTWI</sequence>
<keyword evidence="1 3" id="KW-0732">Signal</keyword>
<dbReference type="Pfam" id="PF03330">
    <property type="entry name" value="DPBB_1"/>
    <property type="match status" value="1"/>
</dbReference>
<organism evidence="5 6">
    <name type="scientific">Macrolepiota fuliginosa MF-IS2</name>
    <dbReference type="NCBI Taxonomy" id="1400762"/>
    <lineage>
        <taxon>Eukaryota</taxon>
        <taxon>Fungi</taxon>
        <taxon>Dikarya</taxon>
        <taxon>Basidiomycota</taxon>
        <taxon>Agaricomycotina</taxon>
        <taxon>Agaricomycetes</taxon>
        <taxon>Agaricomycetidae</taxon>
        <taxon>Agaricales</taxon>
        <taxon>Agaricineae</taxon>
        <taxon>Agaricaceae</taxon>
        <taxon>Macrolepiota</taxon>
    </lineage>
</organism>
<evidence type="ECO:0000256" key="1">
    <source>
        <dbReference type="ARBA" id="ARBA00022729"/>
    </source>
</evidence>
<dbReference type="Gene3D" id="2.40.40.10">
    <property type="entry name" value="RlpA-like domain"/>
    <property type="match status" value="1"/>
</dbReference>
<dbReference type="InterPro" id="IPR051477">
    <property type="entry name" value="Expansin_CellWall"/>
</dbReference>
<keyword evidence="6" id="KW-1185">Reference proteome</keyword>
<evidence type="ECO:0000256" key="3">
    <source>
        <dbReference type="SAM" id="SignalP"/>
    </source>
</evidence>
<dbReference type="OrthoDB" id="623670at2759"/>
<feature type="chain" id="PRO_5040267464" description="RlpA-like protein double-psi beta-barrel domain-containing protein" evidence="3">
    <location>
        <begin position="20"/>
        <end position="173"/>
    </location>
</feature>
<dbReference type="Proteomes" id="UP000807342">
    <property type="component" value="Unassembled WGS sequence"/>
</dbReference>